<dbReference type="GO" id="GO:0005634">
    <property type="term" value="C:nucleus"/>
    <property type="evidence" value="ECO:0007669"/>
    <property type="project" value="TreeGrafter"/>
</dbReference>
<proteinExistence type="inferred from homology"/>
<dbReference type="SUPFAM" id="SSF55120">
    <property type="entry name" value="Pseudouridine synthase"/>
    <property type="match status" value="1"/>
</dbReference>
<evidence type="ECO:0000256" key="6">
    <source>
        <dbReference type="SAM" id="MobiDB-lite"/>
    </source>
</evidence>
<evidence type="ECO:0000256" key="2">
    <source>
        <dbReference type="ARBA" id="ARBA00008999"/>
    </source>
</evidence>
<evidence type="ECO:0000256" key="1">
    <source>
        <dbReference type="ARBA" id="ARBA00001166"/>
    </source>
</evidence>
<reference evidence="8 9" key="1">
    <citation type="submission" date="2017-10" db="EMBL/GenBank/DDBJ databases">
        <title>Comparative genomics in systemic dimorphic fungi from Ajellomycetaceae.</title>
        <authorList>
            <person name="Munoz J.F."/>
            <person name="Mcewen J.G."/>
            <person name="Clay O.K."/>
            <person name="Cuomo C.A."/>
        </authorList>
    </citation>
    <scope>NUCLEOTIDE SEQUENCE [LARGE SCALE GENOMIC DNA]</scope>
    <source>
        <strain evidence="8 9">UAMH7299</strain>
    </source>
</reference>
<protein>
    <recommendedName>
        <fullName evidence="3">tRNA pseudouridine(55) synthase</fullName>
        <ecNumber evidence="3">5.4.99.25</ecNumber>
    </recommendedName>
</protein>
<organism evidence="8 9">
    <name type="scientific">Polytolypa hystricis (strain UAMH7299)</name>
    <dbReference type="NCBI Taxonomy" id="1447883"/>
    <lineage>
        <taxon>Eukaryota</taxon>
        <taxon>Fungi</taxon>
        <taxon>Dikarya</taxon>
        <taxon>Ascomycota</taxon>
        <taxon>Pezizomycotina</taxon>
        <taxon>Eurotiomycetes</taxon>
        <taxon>Eurotiomycetidae</taxon>
        <taxon>Onygenales</taxon>
        <taxon>Onygenales incertae sedis</taxon>
        <taxon>Polytolypa</taxon>
    </lineage>
</organism>
<feature type="region of interest" description="Disordered" evidence="6">
    <location>
        <begin position="237"/>
        <end position="311"/>
    </location>
</feature>
<dbReference type="AlphaFoldDB" id="A0A2B7YE14"/>
<evidence type="ECO:0000313" key="8">
    <source>
        <dbReference type="EMBL" id="PGH19430.1"/>
    </source>
</evidence>
<dbReference type="EMBL" id="PDNA01000047">
    <property type="protein sequence ID" value="PGH19430.1"/>
    <property type="molecule type" value="Genomic_DNA"/>
</dbReference>
<feature type="domain" description="Pseudouridine synthase II N-terminal" evidence="7">
    <location>
        <begin position="69"/>
        <end position="199"/>
    </location>
</feature>
<keyword evidence="4" id="KW-0819">tRNA processing</keyword>
<dbReference type="Pfam" id="PF01509">
    <property type="entry name" value="TruB_N"/>
    <property type="match status" value="1"/>
</dbReference>
<dbReference type="HAMAP" id="MF_01080">
    <property type="entry name" value="TruB_bact"/>
    <property type="match status" value="1"/>
</dbReference>
<dbReference type="InterPro" id="IPR002501">
    <property type="entry name" value="PsdUridine_synth_N"/>
</dbReference>
<dbReference type="EC" id="5.4.99.25" evidence="3"/>
<dbReference type="STRING" id="1447883.A0A2B7YE14"/>
<dbReference type="OrthoDB" id="9995526at2759"/>
<evidence type="ECO:0000256" key="5">
    <source>
        <dbReference type="ARBA" id="ARBA00023235"/>
    </source>
</evidence>
<comment type="caution">
    <text evidence="8">The sequence shown here is derived from an EMBL/GenBank/DDBJ whole genome shotgun (WGS) entry which is preliminary data.</text>
</comment>
<feature type="compositionally biased region" description="Low complexity" evidence="6">
    <location>
        <begin position="301"/>
        <end position="311"/>
    </location>
</feature>
<dbReference type="Gene3D" id="3.30.2350.10">
    <property type="entry name" value="Pseudouridine synthase"/>
    <property type="match status" value="1"/>
</dbReference>
<accession>A0A2B7YE14</accession>
<gene>
    <name evidence="8" type="ORF">AJ80_03930</name>
</gene>
<dbReference type="PANTHER" id="PTHR13767:SF2">
    <property type="entry name" value="PSEUDOURIDYLATE SYNTHASE TRUB1"/>
    <property type="match status" value="1"/>
</dbReference>
<dbReference type="GO" id="GO:0160148">
    <property type="term" value="F:tRNA pseudouridine(55) synthase activity"/>
    <property type="evidence" value="ECO:0007669"/>
    <property type="project" value="UniProtKB-EC"/>
</dbReference>
<feature type="compositionally biased region" description="Basic and acidic residues" evidence="6">
    <location>
        <begin position="244"/>
        <end position="253"/>
    </location>
</feature>
<evidence type="ECO:0000256" key="4">
    <source>
        <dbReference type="ARBA" id="ARBA00022694"/>
    </source>
</evidence>
<evidence type="ECO:0000259" key="7">
    <source>
        <dbReference type="Pfam" id="PF01509"/>
    </source>
</evidence>
<dbReference type="InterPro" id="IPR020103">
    <property type="entry name" value="PsdUridine_synth_cat_dom_sf"/>
</dbReference>
<dbReference type="PANTHER" id="PTHR13767">
    <property type="entry name" value="TRNA-PSEUDOURIDINE SYNTHASE"/>
    <property type="match status" value="1"/>
</dbReference>
<evidence type="ECO:0000256" key="3">
    <source>
        <dbReference type="ARBA" id="ARBA00012787"/>
    </source>
</evidence>
<dbReference type="Proteomes" id="UP000224634">
    <property type="component" value="Unassembled WGS sequence"/>
</dbReference>
<comment type="similarity">
    <text evidence="2">Belongs to the pseudouridine synthase TruB family.</text>
</comment>
<keyword evidence="9" id="KW-1185">Reference proteome</keyword>
<keyword evidence="5" id="KW-0413">Isomerase</keyword>
<dbReference type="GO" id="GO:1990481">
    <property type="term" value="P:mRNA pseudouridine synthesis"/>
    <property type="evidence" value="ECO:0007669"/>
    <property type="project" value="TreeGrafter"/>
</dbReference>
<comment type="catalytic activity">
    <reaction evidence="1">
        <text>a uridine in mRNA = a pseudouridine in mRNA</text>
        <dbReference type="Rhea" id="RHEA:56644"/>
        <dbReference type="Rhea" id="RHEA-COMP:14658"/>
        <dbReference type="Rhea" id="RHEA-COMP:14659"/>
        <dbReference type="ChEBI" id="CHEBI:65314"/>
        <dbReference type="ChEBI" id="CHEBI:65315"/>
    </reaction>
</comment>
<name>A0A2B7YE14_POLH7</name>
<sequence>MSTARSVEGVFAVHKPGGISSAEVLRNLQTYFNPSKFFQPWIDAERAHRKEQNKYARGKNRRREKRIEVKIGHGGTLDPIATGVLIAGVGKGTKDLHGFLGCTKTYEAVVLFGAETDTYDRVGKIVNRAPYEHVTRELVETTLEKFRGKILQKPSIFSALKVDGKKMYEYAREGKVPPVEIVARPVEVFNLEILEWYEPGSHEYVWPTEEAGNEEKVVAKTLIDNDARGITEGAAKVAEMTEGSQKEGEEDQSRKRKTPPTEEDSESKPPTTTAADAEAEAEADQEPSSPPPTKRIKTDETTTTTAAATPEAILATISTPTEASPPSPSPKPPSPPAVKITMTVSSGFYVRSLAHDLGLAVHSNAIMSTLVRTRQADFDLTPERILEYKDLEAGEEVWAPKVQGFFDEWAAKKEREKEEKKKGGE</sequence>
<dbReference type="GO" id="GO:0006400">
    <property type="term" value="P:tRNA modification"/>
    <property type="evidence" value="ECO:0007669"/>
    <property type="project" value="TreeGrafter"/>
</dbReference>
<dbReference type="GO" id="GO:0003723">
    <property type="term" value="F:RNA binding"/>
    <property type="evidence" value="ECO:0007669"/>
    <property type="project" value="InterPro"/>
</dbReference>
<evidence type="ECO:0000313" key="9">
    <source>
        <dbReference type="Proteomes" id="UP000224634"/>
    </source>
</evidence>
<dbReference type="InterPro" id="IPR014780">
    <property type="entry name" value="tRNA_psdUridine_synth_TruB"/>
</dbReference>